<sequence>MCLRQTQQLYGEQINFHERSENSFQARFRLLNHTMNPKFQVDHRPLTVEGTGAETEETFGNLNCINPVRYITTRM</sequence>
<evidence type="ECO:0000313" key="2">
    <source>
        <dbReference type="Proteomes" id="UP001164746"/>
    </source>
</evidence>
<evidence type="ECO:0000313" key="1">
    <source>
        <dbReference type="EMBL" id="WAR25085.1"/>
    </source>
</evidence>
<keyword evidence="2" id="KW-1185">Reference proteome</keyword>
<gene>
    <name evidence="1" type="ORF">MAR_010789</name>
</gene>
<dbReference type="EMBL" id="CP111025">
    <property type="protein sequence ID" value="WAR25085.1"/>
    <property type="molecule type" value="Genomic_DNA"/>
</dbReference>
<organism evidence="1 2">
    <name type="scientific">Mya arenaria</name>
    <name type="common">Soft-shell clam</name>
    <dbReference type="NCBI Taxonomy" id="6604"/>
    <lineage>
        <taxon>Eukaryota</taxon>
        <taxon>Metazoa</taxon>
        <taxon>Spiralia</taxon>
        <taxon>Lophotrochozoa</taxon>
        <taxon>Mollusca</taxon>
        <taxon>Bivalvia</taxon>
        <taxon>Autobranchia</taxon>
        <taxon>Heteroconchia</taxon>
        <taxon>Euheterodonta</taxon>
        <taxon>Imparidentia</taxon>
        <taxon>Neoheterodontei</taxon>
        <taxon>Myida</taxon>
        <taxon>Myoidea</taxon>
        <taxon>Myidae</taxon>
        <taxon>Mya</taxon>
    </lineage>
</organism>
<name>A0ABY7FS86_MYAAR</name>
<dbReference type="Proteomes" id="UP001164746">
    <property type="component" value="Chromosome 14"/>
</dbReference>
<accession>A0ABY7FS86</accession>
<proteinExistence type="predicted"/>
<protein>
    <submittedName>
        <fullName evidence="1">Uncharacterized protein</fullName>
    </submittedName>
</protein>
<reference evidence="1" key="1">
    <citation type="submission" date="2022-11" db="EMBL/GenBank/DDBJ databases">
        <title>Centuries of genome instability and evolution in soft-shell clam transmissible cancer (bioRxiv).</title>
        <authorList>
            <person name="Hart S.F.M."/>
            <person name="Yonemitsu M.A."/>
            <person name="Giersch R.M."/>
            <person name="Beal B.F."/>
            <person name="Arriagada G."/>
            <person name="Davis B.W."/>
            <person name="Ostrander E.A."/>
            <person name="Goff S.P."/>
            <person name="Metzger M.J."/>
        </authorList>
    </citation>
    <scope>NUCLEOTIDE SEQUENCE</scope>
    <source>
        <strain evidence="1">MELC-2E11</strain>
        <tissue evidence="1">Siphon/mantle</tissue>
    </source>
</reference>